<proteinExistence type="predicted"/>
<evidence type="ECO:0000256" key="5">
    <source>
        <dbReference type="ARBA" id="ARBA00023136"/>
    </source>
</evidence>
<evidence type="ECO:0000256" key="3">
    <source>
        <dbReference type="ARBA" id="ARBA00022692"/>
    </source>
</evidence>
<protein>
    <submittedName>
        <fullName evidence="8">MFS transporter</fullName>
    </submittedName>
</protein>
<dbReference type="InterPro" id="IPR011701">
    <property type="entry name" value="MFS"/>
</dbReference>
<evidence type="ECO:0000259" key="7">
    <source>
        <dbReference type="PROSITE" id="PS50850"/>
    </source>
</evidence>
<dbReference type="Gene3D" id="1.20.1250.20">
    <property type="entry name" value="MFS general substrate transporter like domains"/>
    <property type="match status" value="2"/>
</dbReference>
<feature type="transmembrane region" description="Helical" evidence="6">
    <location>
        <begin position="283"/>
        <end position="302"/>
    </location>
</feature>
<feature type="transmembrane region" description="Helical" evidence="6">
    <location>
        <begin position="12"/>
        <end position="35"/>
    </location>
</feature>
<evidence type="ECO:0000256" key="4">
    <source>
        <dbReference type="ARBA" id="ARBA00022989"/>
    </source>
</evidence>
<feature type="transmembrane region" description="Helical" evidence="6">
    <location>
        <begin position="258"/>
        <end position="276"/>
    </location>
</feature>
<feature type="transmembrane region" description="Helical" evidence="6">
    <location>
        <begin position="47"/>
        <end position="65"/>
    </location>
</feature>
<gene>
    <name evidence="8" type="ORF">ACFQNF_06835</name>
</gene>
<feature type="transmembrane region" description="Helical" evidence="6">
    <location>
        <begin position="169"/>
        <end position="188"/>
    </location>
</feature>
<name>A0ABW2QVD6_9NEIS</name>
<dbReference type="PANTHER" id="PTHR43124">
    <property type="entry name" value="PURINE EFFLUX PUMP PBUE"/>
    <property type="match status" value="1"/>
</dbReference>
<organism evidence="8 9">
    <name type="scientific">Iodobacter arcticus</name>
    <dbReference type="NCBI Taxonomy" id="590593"/>
    <lineage>
        <taxon>Bacteria</taxon>
        <taxon>Pseudomonadati</taxon>
        <taxon>Pseudomonadota</taxon>
        <taxon>Betaproteobacteria</taxon>
        <taxon>Neisseriales</taxon>
        <taxon>Chitinibacteraceae</taxon>
        <taxon>Iodobacter</taxon>
    </lineage>
</organism>
<feature type="transmembrane region" description="Helical" evidence="6">
    <location>
        <begin position="103"/>
        <end position="126"/>
    </location>
</feature>
<evidence type="ECO:0000313" key="8">
    <source>
        <dbReference type="EMBL" id="MFC7419593.1"/>
    </source>
</evidence>
<evidence type="ECO:0000256" key="1">
    <source>
        <dbReference type="ARBA" id="ARBA00004651"/>
    </source>
</evidence>
<dbReference type="RefSeq" id="WP_380187169.1">
    <property type="nucleotide sequence ID" value="NZ_JBHTBQ010000011.1"/>
</dbReference>
<evidence type="ECO:0000256" key="6">
    <source>
        <dbReference type="SAM" id="Phobius"/>
    </source>
</evidence>
<dbReference type="PROSITE" id="PS00216">
    <property type="entry name" value="SUGAR_TRANSPORT_1"/>
    <property type="match status" value="1"/>
</dbReference>
<feature type="transmembrane region" description="Helical" evidence="6">
    <location>
        <begin position="308"/>
        <end position="327"/>
    </location>
</feature>
<accession>A0ABW2QVD6</accession>
<keyword evidence="4 6" id="KW-1133">Transmembrane helix</keyword>
<dbReference type="InterPro" id="IPR050189">
    <property type="entry name" value="MFS_Efflux_Transporters"/>
</dbReference>
<feature type="transmembrane region" description="Helical" evidence="6">
    <location>
        <begin position="218"/>
        <end position="238"/>
    </location>
</feature>
<dbReference type="InterPro" id="IPR036259">
    <property type="entry name" value="MFS_trans_sf"/>
</dbReference>
<keyword evidence="5 6" id="KW-0472">Membrane</keyword>
<dbReference type="InterPro" id="IPR020846">
    <property type="entry name" value="MFS_dom"/>
</dbReference>
<dbReference type="Proteomes" id="UP001596473">
    <property type="component" value="Unassembled WGS sequence"/>
</dbReference>
<dbReference type="SUPFAM" id="SSF103473">
    <property type="entry name" value="MFS general substrate transporter"/>
    <property type="match status" value="1"/>
</dbReference>
<comment type="subcellular location">
    <subcellularLocation>
        <location evidence="1">Cell membrane</location>
        <topology evidence="1">Multi-pass membrane protein</topology>
    </subcellularLocation>
</comment>
<keyword evidence="2" id="KW-1003">Cell membrane</keyword>
<keyword evidence="9" id="KW-1185">Reference proteome</keyword>
<keyword evidence="3 6" id="KW-0812">Transmembrane</keyword>
<dbReference type="EMBL" id="JBHTBQ010000011">
    <property type="protein sequence ID" value="MFC7419593.1"/>
    <property type="molecule type" value="Genomic_DNA"/>
</dbReference>
<dbReference type="PROSITE" id="PS50850">
    <property type="entry name" value="MFS"/>
    <property type="match status" value="1"/>
</dbReference>
<feature type="domain" description="Major facilitator superfamily (MFS) profile" evidence="7">
    <location>
        <begin position="11"/>
        <end position="397"/>
    </location>
</feature>
<feature type="transmembrane region" description="Helical" evidence="6">
    <location>
        <begin position="369"/>
        <end position="393"/>
    </location>
</feature>
<evidence type="ECO:0000313" key="9">
    <source>
        <dbReference type="Proteomes" id="UP001596473"/>
    </source>
</evidence>
<evidence type="ECO:0000256" key="2">
    <source>
        <dbReference type="ARBA" id="ARBA00022475"/>
    </source>
</evidence>
<reference evidence="9" key="1">
    <citation type="journal article" date="2019" name="Int. J. Syst. Evol. Microbiol.">
        <title>The Global Catalogue of Microorganisms (GCM) 10K type strain sequencing project: providing services to taxonomists for standard genome sequencing and annotation.</title>
        <authorList>
            <consortium name="The Broad Institute Genomics Platform"/>
            <consortium name="The Broad Institute Genome Sequencing Center for Infectious Disease"/>
            <person name="Wu L."/>
            <person name="Ma J."/>
        </authorList>
    </citation>
    <scope>NUCLEOTIDE SEQUENCE [LARGE SCALE GENOMIC DNA]</scope>
    <source>
        <strain evidence="9">CCUG 62945</strain>
    </source>
</reference>
<sequence>MNKINSYENRLVIILCGCFGLVFFDRLAMSFLFPFVAQELQLNNTHLGLLSSTLALTWALSGILLGAYADRAPSKKALLIVMVLAFSILSALSGAVTSFISLLIYRALMGVAEGAVLPISQSLLAAESTPHRRGLNMGLVNATAPGLLGSVIAPPLLIAIATSYGWRNAFYVTIIPGLIMALLVWLYIKNCPTASIPKAERVYKVPVKYKDLLKNRNILICMLISCFYISWFITIISFTPTFLITVKHFPPETMGKVMSVFGIASVFWGFVVSAISDQIGRKPAVIFFSIIATFCPLTLLYADTPESMMLLVFFSYTGLGCFTLFMATIPAETVAANLVATSLGLIMGVGEVFGGFVTPTIAGIAADRYGLSIVMWIAAGGSLIATILSCFLIETAPIKLALLRKT</sequence>
<feature type="transmembrane region" description="Helical" evidence="6">
    <location>
        <begin position="77"/>
        <end position="97"/>
    </location>
</feature>
<dbReference type="InterPro" id="IPR005829">
    <property type="entry name" value="Sugar_transporter_CS"/>
</dbReference>
<feature type="transmembrane region" description="Helical" evidence="6">
    <location>
        <begin position="138"/>
        <end position="163"/>
    </location>
</feature>
<dbReference type="PANTHER" id="PTHR43124:SF3">
    <property type="entry name" value="CHLORAMPHENICOL EFFLUX PUMP RV0191"/>
    <property type="match status" value="1"/>
</dbReference>
<comment type="caution">
    <text evidence="8">The sequence shown here is derived from an EMBL/GenBank/DDBJ whole genome shotgun (WGS) entry which is preliminary data.</text>
</comment>
<dbReference type="Pfam" id="PF07690">
    <property type="entry name" value="MFS_1"/>
    <property type="match status" value="1"/>
</dbReference>
<feature type="transmembrane region" description="Helical" evidence="6">
    <location>
        <begin position="334"/>
        <end position="357"/>
    </location>
</feature>